<comment type="caution">
    <text evidence="2">The sequence shown here is derived from an EMBL/GenBank/DDBJ whole genome shotgun (WGS) entry which is preliminary data.</text>
</comment>
<dbReference type="AlphaFoldDB" id="A0AAV7TJM5"/>
<reference evidence="2" key="1">
    <citation type="journal article" date="2022" name="bioRxiv">
        <title>Sequencing and chromosome-scale assembly of the giantPleurodeles waltlgenome.</title>
        <authorList>
            <person name="Brown T."/>
            <person name="Elewa A."/>
            <person name="Iarovenko S."/>
            <person name="Subramanian E."/>
            <person name="Araus A.J."/>
            <person name="Petzold A."/>
            <person name="Susuki M."/>
            <person name="Suzuki K.-i.T."/>
            <person name="Hayashi T."/>
            <person name="Toyoda A."/>
            <person name="Oliveira C."/>
            <person name="Osipova E."/>
            <person name="Leigh N.D."/>
            <person name="Simon A."/>
            <person name="Yun M.H."/>
        </authorList>
    </citation>
    <scope>NUCLEOTIDE SEQUENCE</scope>
    <source>
        <strain evidence="2">20211129_DDA</strain>
        <tissue evidence="2">Liver</tissue>
    </source>
</reference>
<keyword evidence="3" id="KW-1185">Reference proteome</keyword>
<name>A0AAV7TJM5_PLEWA</name>
<evidence type="ECO:0000256" key="1">
    <source>
        <dbReference type="SAM" id="MobiDB-lite"/>
    </source>
</evidence>
<sequence>MYCPHYYERPIRHLFRGGVNANKNTVETGLGRGNTHPTRNQDAMEPELQILPAIVFLLLYQEHERRLRRPRPGTAPFIVRGPLGPKCMDEAHTRYPTRNGENTAGASDRNETGISGGKEGEAPQPDE</sequence>
<dbReference type="EMBL" id="JANPWB010000006">
    <property type="protein sequence ID" value="KAJ1176351.1"/>
    <property type="molecule type" value="Genomic_DNA"/>
</dbReference>
<evidence type="ECO:0000313" key="3">
    <source>
        <dbReference type="Proteomes" id="UP001066276"/>
    </source>
</evidence>
<protein>
    <submittedName>
        <fullName evidence="2">Uncharacterized protein</fullName>
    </submittedName>
</protein>
<gene>
    <name evidence="2" type="ORF">NDU88_001633</name>
</gene>
<dbReference type="Proteomes" id="UP001066276">
    <property type="component" value="Chromosome 3_2"/>
</dbReference>
<proteinExistence type="predicted"/>
<accession>A0AAV7TJM5</accession>
<organism evidence="2 3">
    <name type="scientific">Pleurodeles waltl</name>
    <name type="common">Iberian ribbed newt</name>
    <dbReference type="NCBI Taxonomy" id="8319"/>
    <lineage>
        <taxon>Eukaryota</taxon>
        <taxon>Metazoa</taxon>
        <taxon>Chordata</taxon>
        <taxon>Craniata</taxon>
        <taxon>Vertebrata</taxon>
        <taxon>Euteleostomi</taxon>
        <taxon>Amphibia</taxon>
        <taxon>Batrachia</taxon>
        <taxon>Caudata</taxon>
        <taxon>Salamandroidea</taxon>
        <taxon>Salamandridae</taxon>
        <taxon>Pleurodelinae</taxon>
        <taxon>Pleurodeles</taxon>
    </lineage>
</organism>
<evidence type="ECO:0000313" key="2">
    <source>
        <dbReference type="EMBL" id="KAJ1176351.1"/>
    </source>
</evidence>
<feature type="region of interest" description="Disordered" evidence="1">
    <location>
        <begin position="71"/>
        <end position="127"/>
    </location>
</feature>